<dbReference type="AlphaFoldDB" id="A0A844BFU6"/>
<accession>A0A844BFU6</accession>
<evidence type="ECO:0000256" key="2">
    <source>
        <dbReference type="ARBA" id="ARBA00022679"/>
    </source>
</evidence>
<protein>
    <submittedName>
        <fullName evidence="3">Acyltransferase</fullName>
    </submittedName>
</protein>
<comment type="caution">
    <text evidence="3">The sequence shown here is derived from an EMBL/GenBank/DDBJ whole genome shotgun (WGS) entry which is preliminary data.</text>
</comment>
<dbReference type="InterPro" id="IPR051159">
    <property type="entry name" value="Hexapeptide_acetyltransf"/>
</dbReference>
<evidence type="ECO:0000313" key="4">
    <source>
        <dbReference type="Proteomes" id="UP000469870"/>
    </source>
</evidence>
<dbReference type="PANTHER" id="PTHR23416:SF23">
    <property type="entry name" value="ACETYLTRANSFERASE C18B11.09C-RELATED"/>
    <property type="match status" value="1"/>
</dbReference>
<dbReference type="Gene3D" id="2.160.10.10">
    <property type="entry name" value="Hexapeptide repeat proteins"/>
    <property type="match status" value="1"/>
</dbReference>
<dbReference type="CDD" id="cd04647">
    <property type="entry name" value="LbH_MAT_like"/>
    <property type="match status" value="1"/>
</dbReference>
<proteinExistence type="inferred from homology"/>
<comment type="similarity">
    <text evidence="1">Belongs to the transferase hexapeptide repeat family.</text>
</comment>
<dbReference type="GO" id="GO:0008374">
    <property type="term" value="F:O-acyltransferase activity"/>
    <property type="evidence" value="ECO:0007669"/>
    <property type="project" value="TreeGrafter"/>
</dbReference>
<evidence type="ECO:0000256" key="1">
    <source>
        <dbReference type="ARBA" id="ARBA00007274"/>
    </source>
</evidence>
<name>A0A844BFU6_9LACT</name>
<keyword evidence="2 3" id="KW-0808">Transferase</keyword>
<keyword evidence="3" id="KW-0012">Acyltransferase</keyword>
<reference evidence="3 4" key="1">
    <citation type="submission" date="2019-11" db="EMBL/GenBank/DDBJ databases">
        <title>Characterisation of Fundicoccus ignavus gen. nov. sp. nov., a novel genus of the family Aerococcaceae isolated from bulk tank milk.</title>
        <authorList>
            <person name="Siebert A."/>
            <person name="Huptas C."/>
            <person name="Wenning M."/>
            <person name="Scherer S."/>
            <person name="Doll E.V."/>
        </authorList>
    </citation>
    <scope>NUCLEOTIDE SEQUENCE [LARGE SCALE GENOMIC DNA]</scope>
    <source>
        <strain evidence="3 4">DSM 109653</strain>
    </source>
</reference>
<dbReference type="Proteomes" id="UP000469870">
    <property type="component" value="Unassembled WGS sequence"/>
</dbReference>
<dbReference type="SUPFAM" id="SSF51161">
    <property type="entry name" value="Trimeric LpxA-like enzymes"/>
    <property type="match status" value="1"/>
</dbReference>
<dbReference type="InterPro" id="IPR011004">
    <property type="entry name" value="Trimer_LpxA-like_sf"/>
</dbReference>
<dbReference type="EMBL" id="WJQR01000002">
    <property type="protein sequence ID" value="MRI80830.1"/>
    <property type="molecule type" value="Genomic_DNA"/>
</dbReference>
<dbReference type="PANTHER" id="PTHR23416">
    <property type="entry name" value="SIALIC ACID SYNTHASE-RELATED"/>
    <property type="match status" value="1"/>
</dbReference>
<evidence type="ECO:0000313" key="3">
    <source>
        <dbReference type="EMBL" id="MRI80830.1"/>
    </source>
</evidence>
<sequence>MLIYRYVLHIDIAPKVVIYFGLEVRSPWNLIIGEGTIIGDKAVLDARYGITIGKNVNLSTEVYIWTLQHNVNSHDFGTEGKRGGVTICDRVWLSSRSTVLPGCIVSEGCVLAASAVMTKSCDTSFSILGGVPAKKISSRNNDIDYIFNGAHRYFL</sequence>
<gene>
    <name evidence="3" type="ORF">GIY11_02145</name>
</gene>
<organism evidence="3 4">
    <name type="scientific">Fundicoccus ignavus</name>
    <dbReference type="NCBI Taxonomy" id="2664442"/>
    <lineage>
        <taxon>Bacteria</taxon>
        <taxon>Bacillati</taxon>
        <taxon>Bacillota</taxon>
        <taxon>Bacilli</taxon>
        <taxon>Lactobacillales</taxon>
        <taxon>Aerococcaceae</taxon>
        <taxon>Fundicoccus</taxon>
    </lineage>
</organism>
<dbReference type="GO" id="GO:0005829">
    <property type="term" value="C:cytosol"/>
    <property type="evidence" value="ECO:0007669"/>
    <property type="project" value="TreeGrafter"/>
</dbReference>